<evidence type="ECO:0000313" key="1">
    <source>
        <dbReference type="EnsemblMetazoa" id="CJA07803.1"/>
    </source>
</evidence>
<evidence type="ECO:0000313" key="2">
    <source>
        <dbReference type="Proteomes" id="UP000005237"/>
    </source>
</evidence>
<dbReference type="InterPro" id="IPR036291">
    <property type="entry name" value="NAD(P)-bd_dom_sf"/>
</dbReference>
<proteinExistence type="predicted"/>
<organism evidence="1 2">
    <name type="scientific">Caenorhabditis japonica</name>
    <dbReference type="NCBI Taxonomy" id="281687"/>
    <lineage>
        <taxon>Eukaryota</taxon>
        <taxon>Metazoa</taxon>
        <taxon>Ecdysozoa</taxon>
        <taxon>Nematoda</taxon>
        <taxon>Chromadorea</taxon>
        <taxon>Rhabditida</taxon>
        <taxon>Rhabditina</taxon>
        <taxon>Rhabditomorpha</taxon>
        <taxon>Rhabditoidea</taxon>
        <taxon>Rhabditidae</taxon>
        <taxon>Peloderinae</taxon>
        <taxon>Caenorhabditis</taxon>
    </lineage>
</organism>
<dbReference type="EnsemblMetazoa" id="CJA07803.1">
    <property type="protein sequence ID" value="CJA07803.1"/>
    <property type="gene ID" value="WBGene00127007"/>
</dbReference>
<dbReference type="AlphaFoldDB" id="A0A8R1DPW0"/>
<reference evidence="1" key="2">
    <citation type="submission" date="2022-06" db="UniProtKB">
        <authorList>
            <consortium name="EnsemblMetazoa"/>
        </authorList>
    </citation>
    <scope>IDENTIFICATION</scope>
    <source>
        <strain evidence="1">DF5081</strain>
    </source>
</reference>
<dbReference type="SUPFAM" id="SSF51735">
    <property type="entry name" value="NAD(P)-binding Rossmann-fold domains"/>
    <property type="match status" value="1"/>
</dbReference>
<name>A0A8R1DPW0_CAEJA</name>
<reference evidence="2" key="1">
    <citation type="submission" date="2010-08" db="EMBL/GenBank/DDBJ databases">
        <authorList>
            <consortium name="Caenorhabditis japonica Sequencing Consortium"/>
            <person name="Wilson R.K."/>
        </authorList>
    </citation>
    <scope>NUCLEOTIDE SEQUENCE [LARGE SCALE GENOMIC DNA]</scope>
    <source>
        <strain evidence="2">DF5081</strain>
    </source>
</reference>
<keyword evidence="2" id="KW-1185">Reference proteome</keyword>
<dbReference type="Gene3D" id="3.40.50.720">
    <property type="entry name" value="NAD(P)-binding Rossmann-like Domain"/>
    <property type="match status" value="1"/>
</dbReference>
<protein>
    <recommendedName>
        <fullName evidence="3">3-beta hydroxysteroid dehydrogenase/isomerase domain-containing protein</fullName>
    </recommendedName>
</protein>
<sequence>MKENRKLKTYVIDVNDRNHLESALRGCDGVIHCAHAPFPVLFSKSKQEDEQMWRDNLDACESVVDTMIGLNIKNLVNIGCAYCPIPNEDNYGLAQDVFL</sequence>
<dbReference type="Proteomes" id="UP000005237">
    <property type="component" value="Unassembled WGS sequence"/>
</dbReference>
<evidence type="ECO:0008006" key="3">
    <source>
        <dbReference type="Google" id="ProtNLM"/>
    </source>
</evidence>
<accession>A0A8R1DPW0</accession>